<accession>A0A0C9XUV8</accession>
<protein>
    <submittedName>
        <fullName evidence="1">Uncharacterized protein</fullName>
    </submittedName>
</protein>
<dbReference type="HOGENOM" id="CLU_2654851_0_0_1"/>
<name>A0A0C9XUV8_9AGAR</name>
<evidence type="ECO:0000313" key="2">
    <source>
        <dbReference type="Proteomes" id="UP000054477"/>
    </source>
</evidence>
<gene>
    <name evidence="1" type="ORF">K443DRAFT_161368</name>
</gene>
<dbReference type="AlphaFoldDB" id="A0A0C9XUV8"/>
<organism evidence="1 2">
    <name type="scientific">Laccaria amethystina LaAM-08-1</name>
    <dbReference type="NCBI Taxonomy" id="1095629"/>
    <lineage>
        <taxon>Eukaryota</taxon>
        <taxon>Fungi</taxon>
        <taxon>Dikarya</taxon>
        <taxon>Basidiomycota</taxon>
        <taxon>Agaricomycotina</taxon>
        <taxon>Agaricomycetes</taxon>
        <taxon>Agaricomycetidae</taxon>
        <taxon>Agaricales</taxon>
        <taxon>Agaricineae</taxon>
        <taxon>Hydnangiaceae</taxon>
        <taxon>Laccaria</taxon>
    </lineage>
</organism>
<sequence>MNSGFGGSVSYTPLVWPKYTDTCSPPMFGTSRHLIDDDWWQYERASNPNLGSLTICTALVSKPIVDFPSRIASSSN</sequence>
<reference evidence="2" key="2">
    <citation type="submission" date="2015-01" db="EMBL/GenBank/DDBJ databases">
        <title>Evolutionary Origins and Diversification of the Mycorrhizal Mutualists.</title>
        <authorList>
            <consortium name="DOE Joint Genome Institute"/>
            <consortium name="Mycorrhizal Genomics Consortium"/>
            <person name="Kohler A."/>
            <person name="Kuo A."/>
            <person name="Nagy L.G."/>
            <person name="Floudas D."/>
            <person name="Copeland A."/>
            <person name="Barry K.W."/>
            <person name="Cichocki N."/>
            <person name="Veneault-Fourrey C."/>
            <person name="LaButti K."/>
            <person name="Lindquist E.A."/>
            <person name="Lipzen A."/>
            <person name="Lundell T."/>
            <person name="Morin E."/>
            <person name="Murat C."/>
            <person name="Riley R."/>
            <person name="Ohm R."/>
            <person name="Sun H."/>
            <person name="Tunlid A."/>
            <person name="Henrissat B."/>
            <person name="Grigoriev I.V."/>
            <person name="Hibbett D.S."/>
            <person name="Martin F."/>
        </authorList>
    </citation>
    <scope>NUCLEOTIDE SEQUENCE [LARGE SCALE GENOMIC DNA]</scope>
    <source>
        <strain evidence="2">LaAM-08-1</strain>
    </source>
</reference>
<evidence type="ECO:0000313" key="1">
    <source>
        <dbReference type="EMBL" id="KIJ99732.1"/>
    </source>
</evidence>
<dbReference type="Proteomes" id="UP000054477">
    <property type="component" value="Unassembled WGS sequence"/>
</dbReference>
<proteinExistence type="predicted"/>
<reference evidence="1 2" key="1">
    <citation type="submission" date="2014-04" db="EMBL/GenBank/DDBJ databases">
        <authorList>
            <consortium name="DOE Joint Genome Institute"/>
            <person name="Kuo A."/>
            <person name="Kohler A."/>
            <person name="Nagy L.G."/>
            <person name="Floudas D."/>
            <person name="Copeland A."/>
            <person name="Barry K.W."/>
            <person name="Cichocki N."/>
            <person name="Veneault-Fourrey C."/>
            <person name="LaButti K."/>
            <person name="Lindquist E.A."/>
            <person name="Lipzen A."/>
            <person name="Lundell T."/>
            <person name="Morin E."/>
            <person name="Murat C."/>
            <person name="Sun H."/>
            <person name="Tunlid A."/>
            <person name="Henrissat B."/>
            <person name="Grigoriev I.V."/>
            <person name="Hibbett D.S."/>
            <person name="Martin F."/>
            <person name="Nordberg H.P."/>
            <person name="Cantor M.N."/>
            <person name="Hua S.X."/>
        </authorList>
    </citation>
    <scope>NUCLEOTIDE SEQUENCE [LARGE SCALE GENOMIC DNA]</scope>
    <source>
        <strain evidence="1 2">LaAM-08-1</strain>
    </source>
</reference>
<dbReference type="EMBL" id="KN838641">
    <property type="protein sequence ID" value="KIJ99732.1"/>
    <property type="molecule type" value="Genomic_DNA"/>
</dbReference>
<keyword evidence="2" id="KW-1185">Reference proteome</keyword>